<proteinExistence type="predicted"/>
<accession>A0AC35FS63</accession>
<dbReference type="Proteomes" id="UP000887580">
    <property type="component" value="Unplaced"/>
</dbReference>
<evidence type="ECO:0000313" key="1">
    <source>
        <dbReference type="Proteomes" id="UP000887580"/>
    </source>
</evidence>
<sequence length="1311" mass="151395">MATKNCDFLLPEIYQNPPISNNESQFNNLNLNQNQNYKVGPVGSKIKSYENTKDKKKDFNNFDQQSKKNFLYSFDNNQSQSITSEYLNGFQNAEKNWKKGFGSNDISSDILSLYISAVENDETNDINDQSLAYQNSGKTLKDLNHEFRTTSEYLNGYQNAEKKWKKGFGSNDISSDILSLYISAVENDETNNINDQSLAYQNSGKTLKDFKHQFHNKMFEIPRQQKDETKEPEIMQFKSSQKLINPNQSKFEQLKEKANKLFQEEKYNEAIEIYTEVLQLSGLSFENQAVIYSNRSATYLLLKSEDSLELAKEDADKAIKCWPSCEDSLELAKEDADKAIKCWPSWWKGYYRLARVHVVQENWNEAERLIQHAFAMNSESKFVRDEISYVRKKTGMLSRQEKYNEAIKAYSEILGLSDLSAENQATIYSNRSASYLLVGNSLNNAKIDAEKAIKLWSSWWKGYYRLARVNVVQEEWRKAETNLKKGLALNSGSKEIRDELSFVRSQIGETLRGEKNNPAFAPPTPEEETKKLCNQLGISEKKFHYLQKNAKNFPKFDYILKGHQYRDGFVVPQDFKKAAEFYDKAANLGNSEGMFNLGLLYKQGKGVKRDYGESMKWFLKAANSKSLIMRGSGIAEAQHSIGLNYAEGVGVEQDYRKAAEWFEKAVANNFGPSANNLGMLYLNGLGVERSAVKAFNYFKFSAERGDTTALINLADCYFDAVGTVLNIPTQEYIDEGKKWLRRAVEKCDIRAVAELRKRENMNFLLHNVLSEKFSELFLIEKNEPLNYEQYGKYIEEAAKNGSITAQKHMETWKYLDDAMEAFKKNDPEKLVKALANAIRLNPPIVGIPELFDPIIEKRIQTHTNELDTIICYIKLDIRRPSMAKYIPDAFKKFPDDECLAEMTCFIYLYIEDFEAAFNHIEIFLKRHPNFLPLIIWKSRILRKLKPESDEFLKSIDEFLASAPEDNRHIPSCYYNKAFHYYFEKNIQEFIKFYEAGLAAENKQLPCYLPYLGRVKRIMEPLYMLSKNHNHPKSGEKRENREKGNPTSSSLEQIKSDPKRKLLLLQQRELFIGYAETYGLPRFPKTVLLPPCTPNPPNWDASPKEITLKDMDPTKDKVYNGCFIKVRIIEWPLIANSIQTKIEDENGDVNRLAIYNWPETGIQKYGVLEAMKIFRPNIIVSIINPYHRISMDGQSTIRVEGPDFVKFTMKVFRRNVKILIIDPYYRISSNGEHTILVESPEFIKLDTSMINKLCHVCGEEAKELSSCPNCKMAIYCSNECDKLDWTEFNHKGISSQNVFFFDVILFACKSEP</sequence>
<evidence type="ECO:0000313" key="2">
    <source>
        <dbReference type="WBParaSite" id="PS1159_v2.g20290.t2"/>
    </source>
</evidence>
<dbReference type="WBParaSite" id="PS1159_v2.g20290.t2">
    <property type="protein sequence ID" value="PS1159_v2.g20290.t2"/>
    <property type="gene ID" value="PS1159_v2.g20290"/>
</dbReference>
<organism evidence="1 2">
    <name type="scientific">Panagrolaimus sp. PS1159</name>
    <dbReference type="NCBI Taxonomy" id="55785"/>
    <lineage>
        <taxon>Eukaryota</taxon>
        <taxon>Metazoa</taxon>
        <taxon>Ecdysozoa</taxon>
        <taxon>Nematoda</taxon>
        <taxon>Chromadorea</taxon>
        <taxon>Rhabditida</taxon>
        <taxon>Tylenchina</taxon>
        <taxon>Panagrolaimomorpha</taxon>
        <taxon>Panagrolaimoidea</taxon>
        <taxon>Panagrolaimidae</taxon>
        <taxon>Panagrolaimus</taxon>
    </lineage>
</organism>
<reference evidence="2" key="1">
    <citation type="submission" date="2022-11" db="UniProtKB">
        <authorList>
            <consortium name="WormBaseParasite"/>
        </authorList>
    </citation>
    <scope>IDENTIFICATION</scope>
</reference>
<name>A0AC35FS63_9BILA</name>
<protein>
    <submittedName>
        <fullName evidence="2">MYND-type domain-containing protein</fullName>
    </submittedName>
</protein>